<organism evidence="2 3">
    <name type="scientific">Solanum pennellii</name>
    <name type="common">Tomato</name>
    <name type="synonym">Lycopersicon pennellii</name>
    <dbReference type="NCBI Taxonomy" id="28526"/>
    <lineage>
        <taxon>Eukaryota</taxon>
        <taxon>Viridiplantae</taxon>
        <taxon>Streptophyta</taxon>
        <taxon>Embryophyta</taxon>
        <taxon>Tracheophyta</taxon>
        <taxon>Spermatophyta</taxon>
        <taxon>Magnoliopsida</taxon>
        <taxon>eudicotyledons</taxon>
        <taxon>Gunneridae</taxon>
        <taxon>Pentapetalae</taxon>
        <taxon>asterids</taxon>
        <taxon>lamiids</taxon>
        <taxon>Solanales</taxon>
        <taxon>Solanaceae</taxon>
        <taxon>Solanoideae</taxon>
        <taxon>Solaneae</taxon>
        <taxon>Solanum</taxon>
        <taxon>Solanum subgen. Lycopersicon</taxon>
    </lineage>
</organism>
<dbReference type="Gene3D" id="3.10.450.10">
    <property type="match status" value="1"/>
</dbReference>
<evidence type="ECO:0000313" key="2">
    <source>
        <dbReference type="Proteomes" id="UP000694930"/>
    </source>
</evidence>
<reference evidence="2" key="1">
    <citation type="journal article" date="2014" name="Nat. Genet.">
        <title>The genome of the stress-tolerant wild tomato species Solanum pennellii.</title>
        <authorList>
            <person name="Bolger A."/>
            <person name="Scossa F."/>
            <person name="Bolger M.E."/>
            <person name="Lanz C."/>
            <person name="Maumus F."/>
            <person name="Tohge T."/>
            <person name="Quesneville H."/>
            <person name="Alseekh S."/>
            <person name="Sorensen I."/>
            <person name="Lichtenstein G."/>
            <person name="Fich E.A."/>
            <person name="Conte M."/>
            <person name="Keller H."/>
            <person name="Schneeberger K."/>
            <person name="Schwacke R."/>
            <person name="Ofner I."/>
            <person name="Vrebalov J."/>
            <person name="Xu Y."/>
            <person name="Osorio S."/>
            <person name="Aflitos S.A."/>
            <person name="Schijlen E."/>
            <person name="Jimenez-Gomez J.M."/>
            <person name="Ryngajllo M."/>
            <person name="Kimura S."/>
            <person name="Kumar R."/>
            <person name="Koenig D."/>
            <person name="Headland L.R."/>
            <person name="Maloof J.N."/>
            <person name="Sinha N."/>
            <person name="van Ham R.C."/>
            <person name="Lankhorst R.K."/>
            <person name="Mao L."/>
            <person name="Vogel A."/>
            <person name="Arsova B."/>
            <person name="Panstruga R."/>
            <person name="Fei Z."/>
            <person name="Rose J.K."/>
            <person name="Zamir D."/>
            <person name="Carrari F."/>
            <person name="Giovannoni J.J."/>
            <person name="Weigel D."/>
            <person name="Usadel B."/>
            <person name="Fernie A.R."/>
        </authorList>
    </citation>
    <scope>NUCLEOTIDE SEQUENCE [LARGE SCALE GENOMIC DNA]</scope>
    <source>
        <strain evidence="2">cv. LA0716</strain>
    </source>
</reference>
<dbReference type="PANTHER" id="PTHR31260">
    <property type="entry name" value="CYSTATIN/MONELLIN SUPERFAMILY PROTEIN"/>
    <property type="match status" value="1"/>
</dbReference>
<protein>
    <submittedName>
        <fullName evidence="3">UPF0725 protein At4g29550-like</fullName>
    </submittedName>
</protein>
<sequence length="235" mass="26948">MSTKKADEGNPVPVVPFNDVDMNRVPPPSRPSPEYVFSSIAEESESPAQKKLRIDEEDEGSVISDTSSEDSMVFSDEVNDTSSPIRPTYSQYDSDEDFCPYYPQKMDKAVWEKYYQQVKESEGFDITDYPGQCAMTTVYPMPFYLNDPKNVDMMTDYAGKALRQYNDEKGTNYEVDDILKVNGGGCRDFIFYITFSVKAHDDKDDIFQAKVVKDLRYRLQFPLVRPKPKKASNMQ</sequence>
<dbReference type="InterPro" id="IPR006525">
    <property type="entry name" value="Cystatin-related_pln"/>
</dbReference>
<dbReference type="Proteomes" id="UP000694930">
    <property type="component" value="Chromosome 3"/>
</dbReference>
<gene>
    <name evidence="3" type="primary">LOC107012638</name>
</gene>
<dbReference type="RefSeq" id="XP_015068007.1">
    <property type="nucleotide sequence ID" value="XM_015212521.2"/>
</dbReference>
<reference evidence="3" key="2">
    <citation type="submission" date="2025-08" db="UniProtKB">
        <authorList>
            <consortium name="RefSeq"/>
        </authorList>
    </citation>
    <scope>IDENTIFICATION</scope>
</reference>
<dbReference type="GeneID" id="107012638"/>
<proteinExistence type="predicted"/>
<dbReference type="NCBIfam" id="TIGR01638">
    <property type="entry name" value="Atha_cystat_rel"/>
    <property type="match status" value="1"/>
</dbReference>
<dbReference type="InterPro" id="IPR006462">
    <property type="entry name" value="MS5"/>
</dbReference>
<evidence type="ECO:0000313" key="3">
    <source>
        <dbReference type="RefSeq" id="XP_015068007.1"/>
    </source>
</evidence>
<name>A0ABM1G9X8_SOLPN</name>
<accession>A0ABM1G9X8</accession>
<evidence type="ECO:0000256" key="1">
    <source>
        <dbReference type="SAM" id="MobiDB-lite"/>
    </source>
</evidence>
<dbReference type="PANTHER" id="PTHR31260:SF68">
    <property type="entry name" value="CYSTATIN DOMAIN-CONTAINING PROTEIN"/>
    <property type="match status" value="1"/>
</dbReference>
<feature type="region of interest" description="Disordered" evidence="1">
    <location>
        <begin position="1"/>
        <end position="69"/>
    </location>
</feature>
<keyword evidence="2" id="KW-1185">Reference proteome</keyword>